<protein>
    <submittedName>
        <fullName evidence="1">Uncharacterized protein</fullName>
    </submittedName>
</protein>
<name>A0A7J7G9X4_CAMSI</name>
<evidence type="ECO:0000313" key="1">
    <source>
        <dbReference type="EMBL" id="KAF5937377.1"/>
    </source>
</evidence>
<dbReference type="EMBL" id="JACBKZ010000012">
    <property type="protein sequence ID" value="KAF5937377.1"/>
    <property type="molecule type" value="Genomic_DNA"/>
</dbReference>
<sequence length="111" mass="13039">MKPQNFSGDSSLIHESKRTIGEKFRQVYEKAIVSMIGNEIPMRSRSDRDYKCRYDRLFSREIERQKGNLEIWCGRSYKNYDVLGVMESHLSLIRSILMIFHGGSMILLCDK</sequence>
<keyword evidence="2" id="KW-1185">Reference proteome</keyword>
<accession>A0A7J7G9X4</accession>
<evidence type="ECO:0000313" key="2">
    <source>
        <dbReference type="Proteomes" id="UP000593564"/>
    </source>
</evidence>
<gene>
    <name evidence="1" type="ORF">HYC85_024883</name>
</gene>
<reference evidence="2" key="1">
    <citation type="journal article" date="2020" name="Nat. Commun.">
        <title>Genome assembly of wild tea tree DASZ reveals pedigree and selection history of tea varieties.</title>
        <authorList>
            <person name="Zhang W."/>
            <person name="Zhang Y."/>
            <person name="Qiu H."/>
            <person name="Guo Y."/>
            <person name="Wan H."/>
            <person name="Zhang X."/>
            <person name="Scossa F."/>
            <person name="Alseekh S."/>
            <person name="Zhang Q."/>
            <person name="Wang P."/>
            <person name="Xu L."/>
            <person name="Schmidt M.H."/>
            <person name="Jia X."/>
            <person name="Li D."/>
            <person name="Zhu A."/>
            <person name="Guo F."/>
            <person name="Chen W."/>
            <person name="Ni D."/>
            <person name="Usadel B."/>
            <person name="Fernie A.R."/>
            <person name="Wen W."/>
        </authorList>
    </citation>
    <scope>NUCLEOTIDE SEQUENCE [LARGE SCALE GENOMIC DNA]</scope>
    <source>
        <strain evidence="2">cv. G240</strain>
    </source>
</reference>
<comment type="caution">
    <text evidence="1">The sequence shown here is derived from an EMBL/GenBank/DDBJ whole genome shotgun (WGS) entry which is preliminary data.</text>
</comment>
<proteinExistence type="predicted"/>
<dbReference type="AlphaFoldDB" id="A0A7J7G9X4"/>
<reference evidence="1 2" key="2">
    <citation type="submission" date="2020-07" db="EMBL/GenBank/DDBJ databases">
        <title>Genome assembly of wild tea tree DASZ reveals pedigree and selection history of tea varieties.</title>
        <authorList>
            <person name="Zhang W."/>
        </authorList>
    </citation>
    <scope>NUCLEOTIDE SEQUENCE [LARGE SCALE GENOMIC DNA]</scope>
    <source>
        <strain evidence="2">cv. G240</strain>
        <tissue evidence="1">Leaf</tissue>
    </source>
</reference>
<organism evidence="1 2">
    <name type="scientific">Camellia sinensis</name>
    <name type="common">Tea plant</name>
    <name type="synonym">Thea sinensis</name>
    <dbReference type="NCBI Taxonomy" id="4442"/>
    <lineage>
        <taxon>Eukaryota</taxon>
        <taxon>Viridiplantae</taxon>
        <taxon>Streptophyta</taxon>
        <taxon>Embryophyta</taxon>
        <taxon>Tracheophyta</taxon>
        <taxon>Spermatophyta</taxon>
        <taxon>Magnoliopsida</taxon>
        <taxon>eudicotyledons</taxon>
        <taxon>Gunneridae</taxon>
        <taxon>Pentapetalae</taxon>
        <taxon>asterids</taxon>
        <taxon>Ericales</taxon>
        <taxon>Theaceae</taxon>
        <taxon>Camellia</taxon>
    </lineage>
</organism>
<dbReference type="Proteomes" id="UP000593564">
    <property type="component" value="Unassembled WGS sequence"/>
</dbReference>